<comment type="caution">
    <text evidence="4">The sequence shown here is derived from an EMBL/GenBank/DDBJ whole genome shotgun (WGS) entry which is preliminary data.</text>
</comment>
<sequence length="222" mass="24790">MNSVWIVVVALIGFEANVNGQTTSSSRSTTRILDLSTSTARPATNLTCGQNEIVTNCLPCEDDCETTVRNITTICIGSICFDDGPQFCECPMNGFARNNNGNCVPDAQCPTPTCPSGEQWSENPCDGTCEVLQPNCTLFNCLLPDCACKPGYVRFFDYCIPKEMCPQKKVSRCRTCEAGKICKRHHGWFDWFFEDVGSRYSCEWYTPCEIGLGDSDRNDNWW</sequence>
<dbReference type="GO" id="GO:0004867">
    <property type="term" value="F:serine-type endopeptidase inhibitor activity"/>
    <property type="evidence" value="ECO:0007669"/>
    <property type="project" value="UniProtKB-KW"/>
</dbReference>
<dbReference type="EMBL" id="AZBU02000003">
    <property type="protein sequence ID" value="TKR89572.1"/>
    <property type="molecule type" value="Genomic_DNA"/>
</dbReference>
<organism evidence="4 5">
    <name type="scientific">Steinernema carpocapsae</name>
    <name type="common">Entomopathogenic nematode</name>
    <dbReference type="NCBI Taxonomy" id="34508"/>
    <lineage>
        <taxon>Eukaryota</taxon>
        <taxon>Metazoa</taxon>
        <taxon>Ecdysozoa</taxon>
        <taxon>Nematoda</taxon>
        <taxon>Chromadorea</taxon>
        <taxon>Rhabditida</taxon>
        <taxon>Tylenchina</taxon>
        <taxon>Panagrolaimomorpha</taxon>
        <taxon>Strongyloidoidea</taxon>
        <taxon>Steinernematidae</taxon>
        <taxon>Steinernema</taxon>
    </lineage>
</organism>
<reference evidence="4 5" key="2">
    <citation type="journal article" date="2019" name="G3 (Bethesda)">
        <title>Hybrid Assembly of the Genome of the Entomopathogenic Nematode Steinernema carpocapsae Identifies the X-Chromosome.</title>
        <authorList>
            <person name="Serra L."/>
            <person name="Macchietto M."/>
            <person name="Macias-Munoz A."/>
            <person name="McGill C.J."/>
            <person name="Rodriguez I.M."/>
            <person name="Rodriguez B."/>
            <person name="Murad R."/>
            <person name="Mortazavi A."/>
        </authorList>
    </citation>
    <scope>NUCLEOTIDE SEQUENCE [LARGE SCALE GENOMIC DNA]</scope>
    <source>
        <strain evidence="4 5">ALL</strain>
    </source>
</reference>
<keyword evidence="1" id="KW-0722">Serine protease inhibitor</keyword>
<dbReference type="SUPFAM" id="SSF57567">
    <property type="entry name" value="Serine protease inhibitors"/>
    <property type="match status" value="2"/>
</dbReference>
<keyword evidence="3" id="KW-0732">Signal</keyword>
<dbReference type="Gene3D" id="2.10.25.10">
    <property type="entry name" value="Laminin"/>
    <property type="match status" value="2"/>
</dbReference>
<evidence type="ECO:0008006" key="6">
    <source>
        <dbReference type="Google" id="ProtNLM"/>
    </source>
</evidence>
<evidence type="ECO:0000256" key="2">
    <source>
        <dbReference type="ARBA" id="ARBA00023157"/>
    </source>
</evidence>
<keyword evidence="2" id="KW-1015">Disulfide bond</keyword>
<dbReference type="InterPro" id="IPR051368">
    <property type="entry name" value="SerProtInhib-TIL_Domain"/>
</dbReference>
<dbReference type="Proteomes" id="UP000298663">
    <property type="component" value="Unassembled WGS sequence"/>
</dbReference>
<evidence type="ECO:0000313" key="4">
    <source>
        <dbReference type="EMBL" id="TKR89572.1"/>
    </source>
</evidence>
<evidence type="ECO:0000256" key="3">
    <source>
        <dbReference type="SAM" id="SignalP"/>
    </source>
</evidence>
<dbReference type="AlphaFoldDB" id="A0A4U5P0Y6"/>
<feature type="chain" id="PRO_5020975412" description="TIL domain-containing protein" evidence="3">
    <location>
        <begin position="21"/>
        <end position="222"/>
    </location>
</feature>
<name>A0A4U5P0Y6_STECR</name>
<evidence type="ECO:0000256" key="1">
    <source>
        <dbReference type="ARBA" id="ARBA00022900"/>
    </source>
</evidence>
<accession>A0A4U5P0Y6</accession>
<dbReference type="PANTHER" id="PTHR23259:SF70">
    <property type="entry name" value="ACCESSORY GLAND PROTEIN ACP62F-RELATED"/>
    <property type="match status" value="1"/>
</dbReference>
<dbReference type="PANTHER" id="PTHR23259">
    <property type="entry name" value="RIDDLE"/>
    <property type="match status" value="1"/>
</dbReference>
<dbReference type="OrthoDB" id="6236007at2759"/>
<reference evidence="4 5" key="1">
    <citation type="journal article" date="2015" name="Genome Biol.">
        <title>Comparative genomics of Steinernema reveals deeply conserved gene regulatory networks.</title>
        <authorList>
            <person name="Dillman A.R."/>
            <person name="Macchietto M."/>
            <person name="Porter C.F."/>
            <person name="Rogers A."/>
            <person name="Williams B."/>
            <person name="Antoshechkin I."/>
            <person name="Lee M.M."/>
            <person name="Goodwin Z."/>
            <person name="Lu X."/>
            <person name="Lewis E.E."/>
            <person name="Goodrich-Blair H."/>
            <person name="Stock S.P."/>
            <person name="Adams B.J."/>
            <person name="Sternberg P.W."/>
            <person name="Mortazavi A."/>
        </authorList>
    </citation>
    <scope>NUCLEOTIDE SEQUENCE [LARGE SCALE GENOMIC DNA]</scope>
    <source>
        <strain evidence="4 5">ALL</strain>
    </source>
</reference>
<feature type="signal peptide" evidence="3">
    <location>
        <begin position="1"/>
        <end position="20"/>
    </location>
</feature>
<keyword evidence="5" id="KW-1185">Reference proteome</keyword>
<protein>
    <recommendedName>
        <fullName evidence="6">TIL domain-containing protein</fullName>
    </recommendedName>
</protein>
<evidence type="ECO:0000313" key="5">
    <source>
        <dbReference type="Proteomes" id="UP000298663"/>
    </source>
</evidence>
<proteinExistence type="predicted"/>
<keyword evidence="1" id="KW-0646">Protease inhibitor</keyword>
<dbReference type="InterPro" id="IPR036084">
    <property type="entry name" value="Ser_inhib-like_sf"/>
</dbReference>
<gene>
    <name evidence="4" type="ORF">L596_013653</name>
</gene>